<dbReference type="EMBL" id="BARV01027653">
    <property type="protein sequence ID" value="GAI39749.1"/>
    <property type="molecule type" value="Genomic_DNA"/>
</dbReference>
<protein>
    <recommendedName>
        <fullName evidence="3">AMP-dependent synthetase/ligase domain-containing protein</fullName>
    </recommendedName>
</protein>
<reference evidence="4" key="1">
    <citation type="journal article" date="2014" name="Front. Microbiol.">
        <title>High frequency of phylogenetically diverse reductive dehalogenase-homologous genes in deep subseafloor sedimentary metagenomes.</title>
        <authorList>
            <person name="Kawai M."/>
            <person name="Futagami T."/>
            <person name="Toyoda A."/>
            <person name="Takaki Y."/>
            <person name="Nishi S."/>
            <person name="Hori S."/>
            <person name="Arai W."/>
            <person name="Tsubouchi T."/>
            <person name="Morono Y."/>
            <person name="Uchiyama I."/>
            <person name="Ito T."/>
            <person name="Fujiyama A."/>
            <person name="Inagaki F."/>
            <person name="Takami H."/>
        </authorList>
    </citation>
    <scope>NUCLEOTIDE SEQUENCE</scope>
    <source>
        <strain evidence="4">Expedition CK06-06</strain>
    </source>
</reference>
<dbReference type="PANTHER" id="PTHR24096:SF149">
    <property type="entry name" value="AMP-BINDING DOMAIN-CONTAINING PROTEIN-RELATED"/>
    <property type="match status" value="1"/>
</dbReference>
<comment type="caution">
    <text evidence="4">The sequence shown here is derived from an EMBL/GenBank/DDBJ whole genome shotgun (WGS) entry which is preliminary data.</text>
</comment>
<keyword evidence="2" id="KW-0436">Ligase</keyword>
<feature type="non-terminal residue" evidence="4">
    <location>
        <position position="1"/>
    </location>
</feature>
<dbReference type="Pfam" id="PF00501">
    <property type="entry name" value="AMP-binding"/>
    <property type="match status" value="1"/>
</dbReference>
<name>X1Q8Z7_9ZZZZ</name>
<dbReference type="InterPro" id="IPR045851">
    <property type="entry name" value="AMP-bd_C_sf"/>
</dbReference>
<dbReference type="CDD" id="cd04433">
    <property type="entry name" value="AFD_class_I"/>
    <property type="match status" value="1"/>
</dbReference>
<evidence type="ECO:0000259" key="3">
    <source>
        <dbReference type="Pfam" id="PF00501"/>
    </source>
</evidence>
<dbReference type="SUPFAM" id="SSF56801">
    <property type="entry name" value="Acetyl-CoA synthetase-like"/>
    <property type="match status" value="1"/>
</dbReference>
<dbReference type="PANTHER" id="PTHR24096">
    <property type="entry name" value="LONG-CHAIN-FATTY-ACID--COA LIGASE"/>
    <property type="match status" value="1"/>
</dbReference>
<organism evidence="4">
    <name type="scientific">marine sediment metagenome</name>
    <dbReference type="NCBI Taxonomy" id="412755"/>
    <lineage>
        <taxon>unclassified sequences</taxon>
        <taxon>metagenomes</taxon>
        <taxon>ecological metagenomes</taxon>
    </lineage>
</organism>
<accession>X1Q8Z7</accession>
<gene>
    <name evidence="4" type="ORF">S06H3_44465</name>
</gene>
<dbReference type="InterPro" id="IPR000873">
    <property type="entry name" value="AMP-dep_synth/lig_dom"/>
</dbReference>
<evidence type="ECO:0000256" key="1">
    <source>
        <dbReference type="ARBA" id="ARBA00006432"/>
    </source>
</evidence>
<dbReference type="GO" id="GO:0016405">
    <property type="term" value="F:CoA-ligase activity"/>
    <property type="evidence" value="ECO:0007669"/>
    <property type="project" value="TreeGrafter"/>
</dbReference>
<dbReference type="InterPro" id="IPR042099">
    <property type="entry name" value="ANL_N_sf"/>
</dbReference>
<feature type="domain" description="AMP-dependent synthetase/ligase" evidence="3">
    <location>
        <begin position="4"/>
        <end position="138"/>
    </location>
</feature>
<proteinExistence type="inferred from homology"/>
<evidence type="ECO:0000313" key="4">
    <source>
        <dbReference type="EMBL" id="GAI39749.1"/>
    </source>
</evidence>
<dbReference type="AlphaFoldDB" id="X1Q8Z7"/>
<dbReference type="Gene3D" id="3.40.50.12780">
    <property type="entry name" value="N-terminal domain of ligase-like"/>
    <property type="match status" value="1"/>
</dbReference>
<sequence>TLFHILSNAGTIVASENRSPDKVCEMIEKYNVGLLPTSPTFLNMILFSKVYQKYDISCLKLVTYGTESMPEATLKEFHKVLPNVRLKQTYGLSELGIMRSKSEKSDSLWVKVGGEDYKIKIVDGKLWIKAKTAMLGYLNAPSPFTRDGWFNTGDRVEVKEEYIKFLGRESEIINVGGQKVYPTEVESILLEINGVKDAVVYGEKNPTIFLSIISEIDIFALPILK</sequence>
<comment type="similarity">
    <text evidence="1">Belongs to the ATP-dependent AMP-binding enzyme family.</text>
</comment>
<evidence type="ECO:0000256" key="2">
    <source>
        <dbReference type="ARBA" id="ARBA00022598"/>
    </source>
</evidence>
<dbReference type="Gene3D" id="3.30.300.30">
    <property type="match status" value="1"/>
</dbReference>